<evidence type="ECO:0000313" key="5">
    <source>
        <dbReference type="EMBL" id="KAB1438680.1"/>
    </source>
</evidence>
<evidence type="ECO:0000259" key="4">
    <source>
        <dbReference type="PROSITE" id="PS01124"/>
    </source>
</evidence>
<name>A0A7V7UC86_9FIRM</name>
<accession>A0A7V7UC86</accession>
<dbReference type="AlphaFoldDB" id="A0A7V7UC86"/>
<organism evidence="5 6">
    <name type="scientific">Candidatus Galacturonatibacter soehngenii</name>
    <dbReference type="NCBI Taxonomy" id="2307010"/>
    <lineage>
        <taxon>Bacteria</taxon>
        <taxon>Bacillati</taxon>
        <taxon>Bacillota</taxon>
        <taxon>Clostridia</taxon>
        <taxon>Lachnospirales</taxon>
        <taxon>Lachnospiraceae</taxon>
        <taxon>Candidatus Galacturonatibacter</taxon>
    </lineage>
</organism>
<dbReference type="EMBL" id="WAGX01000005">
    <property type="protein sequence ID" value="KAB1438680.1"/>
    <property type="molecule type" value="Genomic_DNA"/>
</dbReference>
<dbReference type="RefSeq" id="WP_151146520.1">
    <property type="nucleotide sequence ID" value="NZ_WAGX01000005.1"/>
</dbReference>
<dbReference type="SUPFAM" id="SSF46689">
    <property type="entry name" value="Homeodomain-like"/>
    <property type="match status" value="2"/>
</dbReference>
<dbReference type="PROSITE" id="PS01124">
    <property type="entry name" value="HTH_ARAC_FAMILY_2"/>
    <property type="match status" value="1"/>
</dbReference>
<proteinExistence type="predicted"/>
<dbReference type="InterPro" id="IPR020449">
    <property type="entry name" value="Tscrpt_reg_AraC-type_HTH"/>
</dbReference>
<evidence type="ECO:0000256" key="1">
    <source>
        <dbReference type="ARBA" id="ARBA00023015"/>
    </source>
</evidence>
<keyword evidence="1" id="KW-0805">Transcription regulation</keyword>
<dbReference type="SMART" id="SM00342">
    <property type="entry name" value="HTH_ARAC"/>
    <property type="match status" value="1"/>
</dbReference>
<dbReference type="PRINTS" id="PR00032">
    <property type="entry name" value="HTHARAC"/>
</dbReference>
<sequence>MENIKENLSLFQELISCSHKLYLWSYSSDFELLHTNCPNHLKESESIFLFNQAKPLLDYAQTGHYPFILESFLNVLWISVFERRENKLFKIHIIGPAFCGRNSYQQLKHKLDQRNFSVPARLAVLKQLDSIPILPTNLIFQYAIMLHYCITGEKIASTDLQYPSQHDHKITNIDNVLVSEEHPGIWAAEQEFLTMIREGNPNYKAALDKSSFLSSGIRFDTGDSLRKSKNNLLVLLTLISRAAIEGGLSPSTSYTLCDYYTQKSEDAKSISELTILCRNMLEDFIKRVQQTKDNAEISKTVQSCCDYISANINDKLSIEFLSKRAGYTEYYFSRKFKQEMRMSINQYIKNEKIRQAKLLLSSTNKSIQEIGDDLSFSSRSYFSDSFQKSTGISPSEYRRLHLKI</sequence>
<dbReference type="InterPro" id="IPR009057">
    <property type="entry name" value="Homeodomain-like_sf"/>
</dbReference>
<gene>
    <name evidence="5" type="ORF">F7O84_14235</name>
</gene>
<dbReference type="Pfam" id="PF12833">
    <property type="entry name" value="HTH_18"/>
    <property type="match status" value="1"/>
</dbReference>
<keyword evidence="2" id="KW-0238">DNA-binding</keyword>
<dbReference type="PANTHER" id="PTHR43280:SF28">
    <property type="entry name" value="HTH-TYPE TRANSCRIPTIONAL ACTIVATOR RHAS"/>
    <property type="match status" value="1"/>
</dbReference>
<dbReference type="GO" id="GO:0003700">
    <property type="term" value="F:DNA-binding transcription factor activity"/>
    <property type="evidence" value="ECO:0007669"/>
    <property type="project" value="InterPro"/>
</dbReference>
<feature type="domain" description="HTH araC/xylS-type" evidence="4">
    <location>
        <begin position="302"/>
        <end position="400"/>
    </location>
</feature>
<dbReference type="PANTHER" id="PTHR43280">
    <property type="entry name" value="ARAC-FAMILY TRANSCRIPTIONAL REGULATOR"/>
    <property type="match status" value="1"/>
</dbReference>
<dbReference type="Proteomes" id="UP000461768">
    <property type="component" value="Unassembled WGS sequence"/>
</dbReference>
<evidence type="ECO:0000256" key="3">
    <source>
        <dbReference type="ARBA" id="ARBA00023163"/>
    </source>
</evidence>
<evidence type="ECO:0000313" key="6">
    <source>
        <dbReference type="Proteomes" id="UP000461768"/>
    </source>
</evidence>
<dbReference type="GO" id="GO:0043565">
    <property type="term" value="F:sequence-specific DNA binding"/>
    <property type="evidence" value="ECO:0007669"/>
    <property type="project" value="InterPro"/>
</dbReference>
<dbReference type="InterPro" id="IPR018060">
    <property type="entry name" value="HTH_AraC"/>
</dbReference>
<reference evidence="5 6" key="1">
    <citation type="submission" date="2019-09" db="EMBL/GenBank/DDBJ databases">
        <authorList>
            <person name="Valk L.C."/>
        </authorList>
    </citation>
    <scope>NUCLEOTIDE SEQUENCE [LARGE SCALE GENOMIC DNA]</scope>
    <source>
        <strain evidence="5">GalUA</strain>
    </source>
</reference>
<comment type="caution">
    <text evidence="5">The sequence shown here is derived from an EMBL/GenBank/DDBJ whole genome shotgun (WGS) entry which is preliminary data.</text>
</comment>
<dbReference type="Gene3D" id="1.10.10.60">
    <property type="entry name" value="Homeodomain-like"/>
    <property type="match status" value="2"/>
</dbReference>
<reference evidence="5 6" key="2">
    <citation type="submission" date="2020-02" db="EMBL/GenBank/DDBJ databases">
        <title>Candidatus Galacturonibacter soehngenii shows hetero-acetogenic catabolism of galacturonic acid but lacks a canonical carbon monoxide dehydrogenase/acetyl-CoA synthase complex.</title>
        <authorList>
            <person name="Diender M."/>
            <person name="Stouten G.R."/>
            <person name="Petersen J.F."/>
            <person name="Nielsen P.H."/>
            <person name="Dueholm M.S."/>
            <person name="Pronk J.T."/>
            <person name="Van Loosdrecht M.C.M."/>
        </authorList>
    </citation>
    <scope>NUCLEOTIDE SEQUENCE [LARGE SCALE GENOMIC DNA]</scope>
    <source>
        <strain evidence="5">GalUA</strain>
    </source>
</reference>
<evidence type="ECO:0000256" key="2">
    <source>
        <dbReference type="ARBA" id="ARBA00023125"/>
    </source>
</evidence>
<keyword evidence="3" id="KW-0804">Transcription</keyword>
<protein>
    <submittedName>
        <fullName evidence="5">AraC family transcriptional regulator</fullName>
    </submittedName>
</protein>
<keyword evidence="6" id="KW-1185">Reference proteome</keyword>
<dbReference type="OrthoDB" id="2032459at2"/>